<accession>A0ABW7CVH2</accession>
<dbReference type="InterPro" id="IPR002429">
    <property type="entry name" value="CcO_II-like_C"/>
</dbReference>
<keyword evidence="3 14" id="KW-0813">Transport</keyword>
<evidence type="ECO:0000256" key="7">
    <source>
        <dbReference type="ARBA" id="ARBA00022729"/>
    </source>
</evidence>
<evidence type="ECO:0000259" key="16">
    <source>
        <dbReference type="PROSITE" id="PS50857"/>
    </source>
</evidence>
<dbReference type="InterPro" id="IPR008972">
    <property type="entry name" value="Cupredoxin"/>
</dbReference>
<keyword evidence="4 14" id="KW-1003">Cell membrane</keyword>
<keyword evidence="12" id="KW-0564">Palmitate</keyword>
<comment type="caution">
    <text evidence="18">The sequence shown here is derived from an EMBL/GenBank/DDBJ whole genome shotgun (WGS) entry which is preliminary data.</text>
</comment>
<dbReference type="Proteomes" id="UP001605261">
    <property type="component" value="Unassembled WGS sequence"/>
</dbReference>
<dbReference type="CDD" id="cd04212">
    <property type="entry name" value="CuRO_UO_II"/>
    <property type="match status" value="1"/>
</dbReference>
<dbReference type="EMBL" id="JBHGCJ010000003">
    <property type="protein sequence ID" value="MFG6108774.1"/>
    <property type="molecule type" value="Genomic_DNA"/>
</dbReference>
<dbReference type="InterPro" id="IPR006333">
    <property type="entry name" value="Cyt_o_ubiquinol_oxidase_su2"/>
</dbReference>
<keyword evidence="9 15" id="KW-1133">Transmembrane helix</keyword>
<dbReference type="SUPFAM" id="SSF81464">
    <property type="entry name" value="Cytochrome c oxidase subunit II-like, transmembrane region"/>
    <property type="match status" value="1"/>
</dbReference>
<evidence type="ECO:0000256" key="2">
    <source>
        <dbReference type="ARBA" id="ARBA00007866"/>
    </source>
</evidence>
<keyword evidence="5 14" id="KW-0679">Respiratory chain</keyword>
<evidence type="ECO:0000256" key="5">
    <source>
        <dbReference type="ARBA" id="ARBA00022660"/>
    </source>
</evidence>
<evidence type="ECO:0000313" key="19">
    <source>
        <dbReference type="Proteomes" id="UP001605261"/>
    </source>
</evidence>
<comment type="similarity">
    <text evidence="2 14">Belongs to the cytochrome c oxidase subunit 2 family.</text>
</comment>
<dbReference type="NCBIfam" id="TIGR01433">
    <property type="entry name" value="CyoA"/>
    <property type="match status" value="1"/>
</dbReference>
<evidence type="ECO:0000256" key="14">
    <source>
        <dbReference type="PIRNR" id="PIRNR000292"/>
    </source>
</evidence>
<keyword evidence="19" id="KW-1185">Reference proteome</keyword>
<keyword evidence="13" id="KW-0449">Lipoprotein</keyword>
<keyword evidence="6 15" id="KW-0812">Transmembrane</keyword>
<dbReference type="InterPro" id="IPR011759">
    <property type="entry name" value="Cyt_c_oxidase_su2_TM_dom"/>
</dbReference>
<sequence>MNPATRHARRTTLAGRARAARWLGTAALLPLLTGCSSLELFNPMGSIAEQEMQLILVCTGLMLLVVIPVILLTLYFAWRYREGNTTATYAPDWSHSTAIEVVIWTIPCLIIVVLAVLIWKSTHALDPYRPIASDKAPLRVEVVALNWKWLFIYPDHNVATVNELVMPVDTPVAFKLTSESMMNAFFVPQLGSMVYTMAGMQTRLHLIGHTPGTYAGMSSAYSGAGFSDMKFPARVVTEADFARWLAQARSSGDHLGATRLAELETPTHGSPLLRFSAVDSGLFDSIVRRHGGMPDDEICLPGEAPGAKTQLVSLAAPAASRTAEN</sequence>
<dbReference type="Pfam" id="PF06481">
    <property type="entry name" value="COX_ARM"/>
    <property type="match status" value="1"/>
</dbReference>
<comment type="subcellular location">
    <subcellularLocation>
        <location evidence="1">Cell membrane</location>
        <topology evidence="1">Multi-pass membrane protein</topology>
    </subcellularLocation>
</comment>
<feature type="domain" description="Cytochrome oxidase subunit II copper A binding" evidence="16">
    <location>
        <begin position="135"/>
        <end position="247"/>
    </location>
</feature>
<feature type="domain" description="Cytochrome oxidase subunit II transmembrane region profile" evidence="17">
    <location>
        <begin position="32"/>
        <end position="129"/>
    </location>
</feature>
<dbReference type="PROSITE" id="PS51257">
    <property type="entry name" value="PROKAR_LIPOPROTEIN"/>
    <property type="match status" value="1"/>
</dbReference>
<dbReference type="Gene3D" id="2.60.40.420">
    <property type="entry name" value="Cupredoxins - blue copper proteins"/>
    <property type="match status" value="1"/>
</dbReference>
<keyword evidence="11 14" id="KW-0472">Membrane</keyword>
<organism evidence="18 19">
    <name type="scientific">Stenotrophomonas nematodicola</name>
    <dbReference type="NCBI Taxonomy" id="2656746"/>
    <lineage>
        <taxon>Bacteria</taxon>
        <taxon>Pseudomonadati</taxon>
        <taxon>Pseudomonadota</taxon>
        <taxon>Gammaproteobacteria</taxon>
        <taxon>Lysobacterales</taxon>
        <taxon>Lysobacteraceae</taxon>
        <taxon>Stenotrophomonas</taxon>
    </lineage>
</organism>
<evidence type="ECO:0000256" key="3">
    <source>
        <dbReference type="ARBA" id="ARBA00022448"/>
    </source>
</evidence>
<evidence type="ECO:0000256" key="4">
    <source>
        <dbReference type="ARBA" id="ARBA00022475"/>
    </source>
</evidence>
<dbReference type="InterPro" id="IPR010514">
    <property type="entry name" value="COX_ARM"/>
</dbReference>
<dbReference type="PROSITE" id="PS50857">
    <property type="entry name" value="COX2_CUA"/>
    <property type="match status" value="1"/>
</dbReference>
<evidence type="ECO:0000256" key="13">
    <source>
        <dbReference type="ARBA" id="ARBA00023288"/>
    </source>
</evidence>
<dbReference type="Gene3D" id="1.10.287.90">
    <property type="match status" value="1"/>
</dbReference>
<keyword evidence="7" id="KW-0732">Signal</keyword>
<keyword evidence="8 14" id="KW-0249">Electron transport</keyword>
<keyword evidence="10 14" id="KW-0560">Oxidoreductase</keyword>
<gene>
    <name evidence="18" type="primary">cyoA</name>
    <name evidence="18" type="ORF">ACEU0G_002767</name>
</gene>
<evidence type="ECO:0000259" key="17">
    <source>
        <dbReference type="PROSITE" id="PS50999"/>
    </source>
</evidence>
<feature type="transmembrane region" description="Helical" evidence="15">
    <location>
        <begin position="20"/>
        <end position="42"/>
    </location>
</feature>
<protein>
    <recommendedName>
        <fullName evidence="14">Ubiquinol oxidase subunit 2</fullName>
    </recommendedName>
</protein>
<evidence type="ECO:0000256" key="6">
    <source>
        <dbReference type="ARBA" id="ARBA00022692"/>
    </source>
</evidence>
<dbReference type="PIRSF" id="PIRSF000292">
    <property type="entry name" value="Ubi_od_II"/>
    <property type="match status" value="1"/>
</dbReference>
<evidence type="ECO:0000256" key="8">
    <source>
        <dbReference type="ARBA" id="ARBA00022982"/>
    </source>
</evidence>
<dbReference type="Pfam" id="PF00116">
    <property type="entry name" value="COX2"/>
    <property type="match status" value="1"/>
</dbReference>
<name>A0ABW7CVH2_9GAMM</name>
<dbReference type="InterPro" id="IPR045187">
    <property type="entry name" value="CcO_II"/>
</dbReference>
<dbReference type="InterPro" id="IPR034227">
    <property type="entry name" value="CuRO_UO_II"/>
</dbReference>
<evidence type="ECO:0000256" key="12">
    <source>
        <dbReference type="ARBA" id="ARBA00023139"/>
    </source>
</evidence>
<evidence type="ECO:0000256" key="1">
    <source>
        <dbReference type="ARBA" id="ARBA00004651"/>
    </source>
</evidence>
<dbReference type="PROSITE" id="PS50999">
    <property type="entry name" value="COX2_TM"/>
    <property type="match status" value="1"/>
</dbReference>
<dbReference type="PANTHER" id="PTHR22888">
    <property type="entry name" value="CYTOCHROME C OXIDASE, SUBUNIT II"/>
    <property type="match status" value="1"/>
</dbReference>
<dbReference type="SUPFAM" id="SSF49503">
    <property type="entry name" value="Cupredoxins"/>
    <property type="match status" value="1"/>
</dbReference>
<proteinExistence type="inferred from homology"/>
<dbReference type="InterPro" id="IPR036257">
    <property type="entry name" value="Cyt_c_oxidase_su2_TM_sf"/>
</dbReference>
<evidence type="ECO:0000256" key="10">
    <source>
        <dbReference type="ARBA" id="ARBA00023002"/>
    </source>
</evidence>
<evidence type="ECO:0000256" key="9">
    <source>
        <dbReference type="ARBA" id="ARBA00022989"/>
    </source>
</evidence>
<feature type="transmembrane region" description="Helical" evidence="15">
    <location>
        <begin position="54"/>
        <end position="78"/>
    </location>
</feature>
<evidence type="ECO:0000256" key="11">
    <source>
        <dbReference type="ARBA" id="ARBA00023136"/>
    </source>
</evidence>
<reference evidence="18 19" key="1">
    <citation type="submission" date="2024-09" db="EMBL/GenBank/DDBJ databases">
        <authorList>
            <consortium name="All-Russian atlas of soil microorganisms"/>
            <consortium name="as a basis for the search for new antimicrobial producers and enzymes with unique properties"/>
            <person name="Sokolova E.A."/>
            <person name="Voronina E.N."/>
        </authorList>
    </citation>
    <scope>NUCLEOTIDE SEQUENCE [LARGE SCALE GENOMIC DNA]</scope>
    <source>
        <strain evidence="18 19">AF-22b-331.1</strain>
    </source>
</reference>
<evidence type="ECO:0000256" key="15">
    <source>
        <dbReference type="SAM" id="Phobius"/>
    </source>
</evidence>
<evidence type="ECO:0000313" key="18">
    <source>
        <dbReference type="EMBL" id="MFG6108774.1"/>
    </source>
</evidence>
<feature type="transmembrane region" description="Helical" evidence="15">
    <location>
        <begin position="98"/>
        <end position="119"/>
    </location>
</feature>
<dbReference type="PANTHER" id="PTHR22888:SF18">
    <property type="entry name" value="CYTOCHROME BO(3) UBIQUINOL OXIDASE SUBUNIT 2"/>
    <property type="match status" value="1"/>
</dbReference>